<dbReference type="EnsemblPlants" id="OB08G22030.1">
    <property type="protein sequence ID" value="OB08G22030.1"/>
    <property type="gene ID" value="OB08G22030"/>
</dbReference>
<proteinExistence type="predicted"/>
<dbReference type="Proteomes" id="UP000006038">
    <property type="component" value="Chromosome 8"/>
</dbReference>
<keyword evidence="2" id="KW-1185">Reference proteome</keyword>
<accession>J3MSX3</accession>
<protein>
    <submittedName>
        <fullName evidence="1">Uncharacterized protein</fullName>
    </submittedName>
</protein>
<dbReference type="HOGENOM" id="CLU_3109625_0_0_1"/>
<reference evidence="1" key="1">
    <citation type="journal article" date="2013" name="Nat. Commun.">
        <title>Whole-genome sequencing of Oryza brachyantha reveals mechanisms underlying Oryza genome evolution.</title>
        <authorList>
            <person name="Chen J."/>
            <person name="Huang Q."/>
            <person name="Gao D."/>
            <person name="Wang J."/>
            <person name="Lang Y."/>
            <person name="Liu T."/>
            <person name="Li B."/>
            <person name="Bai Z."/>
            <person name="Luis Goicoechea J."/>
            <person name="Liang C."/>
            <person name="Chen C."/>
            <person name="Zhang W."/>
            <person name="Sun S."/>
            <person name="Liao Y."/>
            <person name="Zhang X."/>
            <person name="Yang L."/>
            <person name="Song C."/>
            <person name="Wang M."/>
            <person name="Shi J."/>
            <person name="Liu G."/>
            <person name="Liu J."/>
            <person name="Zhou H."/>
            <person name="Zhou W."/>
            <person name="Yu Q."/>
            <person name="An N."/>
            <person name="Chen Y."/>
            <person name="Cai Q."/>
            <person name="Wang B."/>
            <person name="Liu B."/>
            <person name="Min J."/>
            <person name="Huang Y."/>
            <person name="Wu H."/>
            <person name="Li Z."/>
            <person name="Zhang Y."/>
            <person name="Yin Y."/>
            <person name="Song W."/>
            <person name="Jiang J."/>
            <person name="Jackson S.A."/>
            <person name="Wing R.A."/>
            <person name="Wang J."/>
            <person name="Chen M."/>
        </authorList>
    </citation>
    <scope>NUCLEOTIDE SEQUENCE [LARGE SCALE GENOMIC DNA]</scope>
    <source>
        <strain evidence="1">cv. IRGC 101232</strain>
    </source>
</reference>
<sequence length="51" mass="6341">MYKISIHKLFLSYMKRNKQSPSEGEWEILDETFFNFILFLSFLTLFQQHFF</sequence>
<dbReference type="AlphaFoldDB" id="J3MSX3"/>
<evidence type="ECO:0000313" key="2">
    <source>
        <dbReference type="Proteomes" id="UP000006038"/>
    </source>
</evidence>
<reference evidence="1" key="2">
    <citation type="submission" date="2013-04" db="UniProtKB">
        <authorList>
            <consortium name="EnsemblPlants"/>
        </authorList>
    </citation>
    <scope>IDENTIFICATION</scope>
</reference>
<dbReference type="Gramene" id="OB08G22030.1">
    <property type="protein sequence ID" value="OB08G22030.1"/>
    <property type="gene ID" value="OB08G22030"/>
</dbReference>
<organism evidence="1">
    <name type="scientific">Oryza brachyantha</name>
    <name type="common">malo sina</name>
    <dbReference type="NCBI Taxonomy" id="4533"/>
    <lineage>
        <taxon>Eukaryota</taxon>
        <taxon>Viridiplantae</taxon>
        <taxon>Streptophyta</taxon>
        <taxon>Embryophyta</taxon>
        <taxon>Tracheophyta</taxon>
        <taxon>Spermatophyta</taxon>
        <taxon>Magnoliopsida</taxon>
        <taxon>Liliopsida</taxon>
        <taxon>Poales</taxon>
        <taxon>Poaceae</taxon>
        <taxon>BOP clade</taxon>
        <taxon>Oryzoideae</taxon>
        <taxon>Oryzeae</taxon>
        <taxon>Oryzinae</taxon>
        <taxon>Oryza</taxon>
    </lineage>
</organism>
<evidence type="ECO:0000313" key="1">
    <source>
        <dbReference type="EnsemblPlants" id="OB08G22030.1"/>
    </source>
</evidence>
<name>J3MSX3_ORYBR</name>